<reference evidence="2 3" key="1">
    <citation type="submission" date="2018-10" db="EMBL/GenBank/DDBJ databases">
        <title>Sequencing the genomes of 1000 actinobacteria strains.</title>
        <authorList>
            <person name="Klenk H.-P."/>
        </authorList>
    </citation>
    <scope>NUCLEOTIDE SEQUENCE [LARGE SCALE GENOMIC DNA]</scope>
    <source>
        <strain evidence="2 3">DSM 43800</strain>
    </source>
</reference>
<dbReference type="RefSeq" id="WP_121004651.1">
    <property type="nucleotide sequence ID" value="NZ_RBXO01000001.1"/>
</dbReference>
<evidence type="ECO:0000313" key="2">
    <source>
        <dbReference type="EMBL" id="RKT53839.1"/>
    </source>
</evidence>
<evidence type="ECO:0000313" key="3">
    <source>
        <dbReference type="Proteomes" id="UP000282084"/>
    </source>
</evidence>
<dbReference type="Proteomes" id="UP000282084">
    <property type="component" value="Unassembled WGS sequence"/>
</dbReference>
<keyword evidence="2" id="KW-0808">Transferase</keyword>
<proteinExistence type="predicted"/>
<dbReference type="EMBL" id="RBXO01000001">
    <property type="protein sequence ID" value="RKT53839.1"/>
    <property type="molecule type" value="Genomic_DNA"/>
</dbReference>
<dbReference type="SUPFAM" id="SSF56112">
    <property type="entry name" value="Protein kinase-like (PK-like)"/>
    <property type="match status" value="1"/>
</dbReference>
<protein>
    <submittedName>
        <fullName evidence="2">Phosphotransferase family enzyme</fullName>
    </submittedName>
</protein>
<feature type="domain" description="Aminoglycoside phosphotransferase" evidence="1">
    <location>
        <begin position="33"/>
        <end position="232"/>
    </location>
</feature>
<dbReference type="InterPro" id="IPR011009">
    <property type="entry name" value="Kinase-like_dom_sf"/>
</dbReference>
<dbReference type="OrthoDB" id="2570531at2"/>
<keyword evidence="3" id="KW-1185">Reference proteome</keyword>
<comment type="caution">
    <text evidence="2">The sequence shown here is derived from an EMBL/GenBank/DDBJ whole genome shotgun (WGS) entry which is preliminary data.</text>
</comment>
<name>A0A495VX64_9PSEU</name>
<dbReference type="InterPro" id="IPR002575">
    <property type="entry name" value="Aminoglycoside_PTrfase"/>
</dbReference>
<dbReference type="Pfam" id="PF01636">
    <property type="entry name" value="APH"/>
    <property type="match status" value="1"/>
</dbReference>
<gene>
    <name evidence="2" type="ORF">C8E97_2421</name>
</gene>
<sequence>MRLGQAEVERVRRIVGSGVVDAHRVSDRGYAPNMRWVVRTEDGRSVFVKYATDRQTASWLRAEHAVYRRLRGKFFPQLLGWDDDGESPVLVLEDLSDAVWPPPWTPDAVDAVLAALEELHGGPTPAGLGALDATQYAEDGWPEVARRPEPLLSLGLCTAAWLDRALPVLVAAASLDALAGDATLHLDVRSDNLCLRDGRAVLFDWNHAAVGNPQFDIAFWLPSLRAEGGPEPEEVADLDPAMSAHVSGFFAARAGLPVIPTAPGVRAIQLVQLRTALPWAARALDLPPLDGPNR</sequence>
<organism evidence="2 3">
    <name type="scientific">Saccharothrix australiensis</name>
    <dbReference type="NCBI Taxonomy" id="2072"/>
    <lineage>
        <taxon>Bacteria</taxon>
        <taxon>Bacillati</taxon>
        <taxon>Actinomycetota</taxon>
        <taxon>Actinomycetes</taxon>
        <taxon>Pseudonocardiales</taxon>
        <taxon>Pseudonocardiaceae</taxon>
        <taxon>Saccharothrix</taxon>
    </lineage>
</organism>
<evidence type="ECO:0000259" key="1">
    <source>
        <dbReference type="Pfam" id="PF01636"/>
    </source>
</evidence>
<dbReference type="GO" id="GO:0016740">
    <property type="term" value="F:transferase activity"/>
    <property type="evidence" value="ECO:0007669"/>
    <property type="project" value="UniProtKB-KW"/>
</dbReference>
<accession>A0A495VX64</accession>
<dbReference type="AlphaFoldDB" id="A0A495VX64"/>
<dbReference type="Gene3D" id="3.90.1200.10">
    <property type="match status" value="1"/>
</dbReference>